<evidence type="ECO:0000313" key="3">
    <source>
        <dbReference type="Proteomes" id="UP000727506"/>
    </source>
</evidence>
<dbReference type="Proteomes" id="UP000727506">
    <property type="component" value="Unassembled WGS sequence"/>
</dbReference>
<dbReference type="InterPro" id="IPR015421">
    <property type="entry name" value="PyrdxlP-dep_Trfase_major"/>
</dbReference>
<organism evidence="2 3">
    <name type="scientific">Slackia piriformis</name>
    <dbReference type="NCBI Taxonomy" id="626934"/>
    <lineage>
        <taxon>Bacteria</taxon>
        <taxon>Bacillati</taxon>
        <taxon>Actinomycetota</taxon>
        <taxon>Coriobacteriia</taxon>
        <taxon>Eggerthellales</taxon>
        <taxon>Eggerthellaceae</taxon>
        <taxon>Slackia</taxon>
    </lineage>
</organism>
<protein>
    <submittedName>
        <fullName evidence="2">Uncharacterized protein</fullName>
    </submittedName>
</protein>
<reference evidence="2" key="1">
    <citation type="submission" date="2021-02" db="EMBL/GenBank/DDBJ databases">
        <title>Infant gut strain persistence is associated with maternal origin, phylogeny, and functional potential including surface adhesion and iron acquisition.</title>
        <authorList>
            <person name="Lou Y.C."/>
        </authorList>
    </citation>
    <scope>NUCLEOTIDE SEQUENCE</scope>
    <source>
        <strain evidence="2">L2_039_000G1_dasL2_039_000G1_concoct_11</strain>
    </source>
</reference>
<feature type="non-terminal residue" evidence="2">
    <location>
        <position position="1"/>
    </location>
</feature>
<dbReference type="PANTHER" id="PTHR46577:SF1">
    <property type="entry name" value="HTH-TYPE TRANSCRIPTIONAL REGULATORY PROTEIN GABR"/>
    <property type="match status" value="1"/>
</dbReference>
<proteinExistence type="predicted"/>
<sequence length="300" mass="33307">PSHQFPTGIAMPVARRNELLAWAREQADRYIVEDDRDCTLRLAGKPLPTLQGADEHERVIHIGTFDATLAPALRIAYMVLPSHLAHAYRETLGFYPCAVSAIDQIALARFMEQKELERLDNRTKTRCRNTRDALMDALGKTPAATRISYEHIDAGTYFILRVDAKNPPLSPARAPIGRTDGPAVSEKSAYRPPRRASDTPPAENEMRHGCAFADTQAALEERIASSLARQDVAVEPLSRYRSESSGQKRTLRHAFDPQENTQEAENGRIACRFALNCIALSEKQARAAAEAIYRGLAAFV</sequence>
<comment type="caution">
    <text evidence="2">The sequence shown here is derived from an EMBL/GenBank/DDBJ whole genome shotgun (WGS) entry which is preliminary data.</text>
</comment>
<evidence type="ECO:0000313" key="2">
    <source>
        <dbReference type="EMBL" id="MBS6940989.1"/>
    </source>
</evidence>
<feature type="region of interest" description="Disordered" evidence="1">
    <location>
        <begin position="236"/>
        <end position="263"/>
    </location>
</feature>
<dbReference type="AlphaFoldDB" id="A0A943UXN3"/>
<accession>A0A943UXN3</accession>
<dbReference type="Gene3D" id="3.40.640.10">
    <property type="entry name" value="Type I PLP-dependent aspartate aminotransferase-like (Major domain)"/>
    <property type="match status" value="1"/>
</dbReference>
<dbReference type="SUPFAM" id="SSF53383">
    <property type="entry name" value="PLP-dependent transferases"/>
    <property type="match status" value="1"/>
</dbReference>
<feature type="region of interest" description="Disordered" evidence="1">
    <location>
        <begin position="169"/>
        <end position="207"/>
    </location>
</feature>
<dbReference type="EMBL" id="JAGZSV010000095">
    <property type="protein sequence ID" value="MBS6940989.1"/>
    <property type="molecule type" value="Genomic_DNA"/>
</dbReference>
<gene>
    <name evidence="2" type="ORF">KH142_05840</name>
</gene>
<dbReference type="InterPro" id="IPR051446">
    <property type="entry name" value="HTH_trans_reg/aminotransferase"/>
</dbReference>
<name>A0A943UXN3_9ACTN</name>
<dbReference type="InterPro" id="IPR015424">
    <property type="entry name" value="PyrdxlP-dep_Trfase"/>
</dbReference>
<evidence type="ECO:0000256" key="1">
    <source>
        <dbReference type="SAM" id="MobiDB-lite"/>
    </source>
</evidence>
<dbReference type="PANTHER" id="PTHR46577">
    <property type="entry name" value="HTH-TYPE TRANSCRIPTIONAL REGULATORY PROTEIN GABR"/>
    <property type="match status" value="1"/>
</dbReference>